<dbReference type="GO" id="GO:0016740">
    <property type="term" value="F:transferase activity"/>
    <property type="evidence" value="ECO:0007669"/>
    <property type="project" value="UniProtKB-KW"/>
</dbReference>
<evidence type="ECO:0000259" key="1">
    <source>
        <dbReference type="Pfam" id="PF03976"/>
    </source>
</evidence>
<dbReference type="PANTHER" id="PTHR34383:SF3">
    <property type="entry name" value="POLYPHOSPHATE:AMP PHOSPHOTRANSFERASE"/>
    <property type="match status" value="1"/>
</dbReference>
<dbReference type="InterPro" id="IPR022488">
    <property type="entry name" value="PPK2-related"/>
</dbReference>
<dbReference type="Proteomes" id="UP000430404">
    <property type="component" value="Unassembled WGS sequence"/>
</dbReference>
<sequence>MSRLEQQMSKQQPVFELRNEDELSLELIEAQYALKNSRDKKNAKSVLVLVSGIELAGKGEAVKQLREWLDPRYLRVKADAPQLLSNNQAFWQSYTRFIPAEGQIVVMFGNWYSDLLTTAMHVSKPLDENLFDAYVEQMRAFEHDLQNNHVHIVKVWFDLSWKSLQKRLDQIDASEQRWHKLHGLDWRNKKQYDTLQALSQRFTDDWFVIDGEDEKHRDQCFAQYLLQTLQELPEHQTKVTQKWQQAAIPKALLEPEQASLEKQDYKDELSKLTKKVADKLRYDERKVVIAFEGMDAAGKGGAIKRIVKKLDPREYEIHTIAAPERYELRRPYLWRFWSKLNDGGKITIFDRTWYGRVLVERIEGFASTVEWQRAYSEINRFEENLVDSQTVIVKIWLAISKDEQALRFKAREQTPHKRFKITEEDWRNRDKWDDYLKAAADMFERTDTDYAPWYVIATDDKYSARIEVLKAILKQLKAD</sequence>
<evidence type="ECO:0000313" key="3">
    <source>
        <dbReference type="Proteomes" id="UP000430404"/>
    </source>
</evidence>
<dbReference type="Pfam" id="PF03976">
    <property type="entry name" value="PPK2"/>
    <property type="match status" value="2"/>
</dbReference>
<dbReference type="SUPFAM" id="SSF52540">
    <property type="entry name" value="P-loop containing nucleoside triphosphate hydrolases"/>
    <property type="match status" value="2"/>
</dbReference>
<feature type="domain" description="Polyphosphate kinase-2-related" evidence="1">
    <location>
        <begin position="27"/>
        <end position="231"/>
    </location>
</feature>
<reference evidence="2 3" key="1">
    <citation type="submission" date="2019-10" db="EMBL/GenBank/DDBJ databases">
        <authorList>
            <person name="Karimi E."/>
        </authorList>
    </citation>
    <scope>NUCLEOTIDE SEQUENCE [LARGE SCALE GENOMIC DNA]</scope>
    <source>
        <strain evidence="2">Acinetobacter sp. 8BE</strain>
    </source>
</reference>
<protein>
    <submittedName>
        <fullName evidence="2">Polyphosphate-AMP phosphotransferase</fullName>
    </submittedName>
</protein>
<feature type="domain" description="Polyphosphate kinase-2-related" evidence="1">
    <location>
        <begin position="260"/>
        <end position="478"/>
    </location>
</feature>
<dbReference type="Gene3D" id="3.40.50.300">
    <property type="entry name" value="P-loop containing nucleotide triphosphate hydrolases"/>
    <property type="match status" value="2"/>
</dbReference>
<dbReference type="InterPro" id="IPR027417">
    <property type="entry name" value="P-loop_NTPase"/>
</dbReference>
<evidence type="ECO:0000313" key="2">
    <source>
        <dbReference type="EMBL" id="VXA56321.1"/>
    </source>
</evidence>
<proteinExistence type="predicted"/>
<accession>A0A653K8I9</accession>
<gene>
    <name evidence="2" type="primary">pap</name>
    <name evidence="2" type="ORF">ACI8B_290026</name>
</gene>
<dbReference type="PANTHER" id="PTHR34383">
    <property type="entry name" value="POLYPHOSPHATE:AMP PHOSPHOTRANSFERASE-RELATED"/>
    <property type="match status" value="1"/>
</dbReference>
<dbReference type="AlphaFoldDB" id="A0A653K8I9"/>
<name>A0A653K8I9_9GAMM</name>
<dbReference type="EMBL" id="CABWKZ010000022">
    <property type="protein sequence ID" value="VXA56321.1"/>
    <property type="molecule type" value="Genomic_DNA"/>
</dbReference>
<organism evidence="2 3">
    <name type="scientific">Acinetobacter proteolyticus</name>
    <dbReference type="NCBI Taxonomy" id="1776741"/>
    <lineage>
        <taxon>Bacteria</taxon>
        <taxon>Pseudomonadati</taxon>
        <taxon>Pseudomonadota</taxon>
        <taxon>Gammaproteobacteria</taxon>
        <taxon>Moraxellales</taxon>
        <taxon>Moraxellaceae</taxon>
        <taxon>Acinetobacter</taxon>
    </lineage>
</organism>
<keyword evidence="2" id="KW-0808">Transferase</keyword>